<organism evidence="2 3">
    <name type="scientific">Brassica napus</name>
    <name type="common">Rape</name>
    <dbReference type="NCBI Taxonomy" id="3708"/>
    <lineage>
        <taxon>Eukaryota</taxon>
        <taxon>Viridiplantae</taxon>
        <taxon>Streptophyta</taxon>
        <taxon>Embryophyta</taxon>
        <taxon>Tracheophyta</taxon>
        <taxon>Spermatophyta</taxon>
        <taxon>Magnoliopsida</taxon>
        <taxon>eudicotyledons</taxon>
        <taxon>Gunneridae</taxon>
        <taxon>Pentapetalae</taxon>
        <taxon>rosids</taxon>
        <taxon>malvids</taxon>
        <taxon>Brassicales</taxon>
        <taxon>Brassicaceae</taxon>
        <taxon>Brassiceae</taxon>
        <taxon>Brassica</taxon>
    </lineage>
</organism>
<feature type="non-terminal residue" evidence="2">
    <location>
        <position position="95"/>
    </location>
</feature>
<dbReference type="Proteomes" id="UP000824890">
    <property type="component" value="Unassembled WGS sequence"/>
</dbReference>
<comment type="caution">
    <text evidence="2">The sequence shown here is derived from an EMBL/GenBank/DDBJ whole genome shotgun (WGS) entry which is preliminary data.</text>
</comment>
<protein>
    <recommendedName>
        <fullName evidence="1">DExH14 plug domain-containing protein</fullName>
    </recommendedName>
</protein>
<gene>
    <name evidence="2" type="ORF">HID58_049051</name>
</gene>
<accession>A0ABQ8B4W8</accession>
<dbReference type="Pfam" id="PF24557">
    <property type="entry name" value="DExH14_plug"/>
    <property type="match status" value="1"/>
</dbReference>
<dbReference type="EMBL" id="JAGKQM010000012">
    <property type="protein sequence ID" value="KAH0899483.1"/>
    <property type="molecule type" value="Genomic_DNA"/>
</dbReference>
<reference evidence="2 3" key="1">
    <citation type="submission" date="2021-05" db="EMBL/GenBank/DDBJ databases">
        <title>Genome Assembly of Synthetic Allotetraploid Brassica napus Reveals Homoeologous Exchanges between Subgenomes.</title>
        <authorList>
            <person name="Davis J.T."/>
        </authorList>
    </citation>
    <scope>NUCLEOTIDE SEQUENCE [LARGE SCALE GENOMIC DNA]</scope>
    <source>
        <strain evidence="3">cv. Da-Ae</strain>
        <tissue evidence="2">Seedling</tissue>
    </source>
</reference>
<name>A0ABQ8B4W8_BRANA</name>
<evidence type="ECO:0000259" key="1">
    <source>
        <dbReference type="Pfam" id="PF24557"/>
    </source>
</evidence>
<dbReference type="InterPro" id="IPR056379">
    <property type="entry name" value="DExH14_plug"/>
</dbReference>
<keyword evidence="3" id="KW-1185">Reference proteome</keyword>
<evidence type="ECO:0000313" key="3">
    <source>
        <dbReference type="Proteomes" id="UP000824890"/>
    </source>
</evidence>
<proteinExistence type="predicted"/>
<feature type="domain" description="DExH14 plug" evidence="1">
    <location>
        <begin position="6"/>
        <end position="59"/>
    </location>
</feature>
<evidence type="ECO:0000313" key="2">
    <source>
        <dbReference type="EMBL" id="KAH0899483.1"/>
    </source>
</evidence>
<sequence>MSNMKKKFIGPIMELIDRVVLSKESSEVASTENLFFGKAVEKEESDFRDQSPSKLKRSKEGQLLIFMLVKERSEAMKKEVSLPRSASESRQQLTV</sequence>